<protein>
    <submittedName>
        <fullName evidence="2">Uncharacterized protein</fullName>
    </submittedName>
</protein>
<reference evidence="2 3" key="1">
    <citation type="submission" date="2020-08" db="EMBL/GenBank/DDBJ databases">
        <title>Plant Genome Project.</title>
        <authorList>
            <person name="Zhang R.-G."/>
        </authorList>
    </citation>
    <scope>NUCLEOTIDE SEQUENCE [LARGE SCALE GENOMIC DNA]</scope>
    <source>
        <tissue evidence="2">Rhizome</tissue>
    </source>
</reference>
<organism evidence="2 3">
    <name type="scientific">Zingiber officinale</name>
    <name type="common">Ginger</name>
    <name type="synonym">Amomum zingiber</name>
    <dbReference type="NCBI Taxonomy" id="94328"/>
    <lineage>
        <taxon>Eukaryota</taxon>
        <taxon>Viridiplantae</taxon>
        <taxon>Streptophyta</taxon>
        <taxon>Embryophyta</taxon>
        <taxon>Tracheophyta</taxon>
        <taxon>Spermatophyta</taxon>
        <taxon>Magnoliopsida</taxon>
        <taxon>Liliopsida</taxon>
        <taxon>Zingiberales</taxon>
        <taxon>Zingiberaceae</taxon>
        <taxon>Zingiber</taxon>
    </lineage>
</organism>
<keyword evidence="3" id="KW-1185">Reference proteome</keyword>
<dbReference type="EMBL" id="JACMSC010000003">
    <property type="protein sequence ID" value="KAG6527704.1"/>
    <property type="molecule type" value="Genomic_DNA"/>
</dbReference>
<comment type="caution">
    <text evidence="2">The sequence shown here is derived from an EMBL/GenBank/DDBJ whole genome shotgun (WGS) entry which is preliminary data.</text>
</comment>
<dbReference type="PANTHER" id="PTHR38390:SF2">
    <property type="entry name" value="OS01G0103900 PROTEIN"/>
    <property type="match status" value="1"/>
</dbReference>
<evidence type="ECO:0000313" key="3">
    <source>
        <dbReference type="Proteomes" id="UP000734854"/>
    </source>
</evidence>
<feature type="region of interest" description="Disordered" evidence="1">
    <location>
        <begin position="606"/>
        <end position="628"/>
    </location>
</feature>
<gene>
    <name evidence="2" type="ORF">ZIOFF_009830</name>
</gene>
<dbReference type="PANTHER" id="PTHR38390">
    <property type="entry name" value="OS01G0103900 PROTEIN"/>
    <property type="match status" value="1"/>
</dbReference>
<dbReference type="Proteomes" id="UP000734854">
    <property type="component" value="Unassembled WGS sequence"/>
</dbReference>
<proteinExistence type="predicted"/>
<dbReference type="AlphaFoldDB" id="A0A8J5LYQ2"/>
<accession>A0A8J5LYQ2</accession>
<evidence type="ECO:0000313" key="2">
    <source>
        <dbReference type="EMBL" id="KAG6527704.1"/>
    </source>
</evidence>
<feature type="compositionally biased region" description="Low complexity" evidence="1">
    <location>
        <begin position="606"/>
        <end position="621"/>
    </location>
</feature>
<name>A0A8J5LYQ2_ZINOF</name>
<evidence type="ECO:0000256" key="1">
    <source>
        <dbReference type="SAM" id="MobiDB-lite"/>
    </source>
</evidence>
<sequence length="687" mass="76951">MVLLCFLLDLRTISPPLLRQLKQGLLQLANLYISSPVRSGRKSKKEIPFLRDNIALCYLQPSKPSSPTSTEVAYRPGERFSVRDFHHAVNNISLDNLFPDVKTCVPTAEMTLADLLNNNALYKWGSDNLPKKVIVICSTISASTGSLRKSLMDAADRCIAVEFVVLVEGETNIYHDDAEKLMQFTNSVCDLESCVIRSYIMDTWLLNGLVKTWFQEIKNDAEEPLQAVFVLGNALANSADRICCNLFPSSTHISDGFISCQTCRCHGYPIDTVIDSKTNYFCPLNHQVLGASDLIDNVARIGEQTVLFLPSFEGCPVPQSVSTLLTFRVIERTNLASLNEGLMMGNSLYVTPSCHETESSDESDNADLNALIFHGLCRTLFLLDQGLVCTSTCNTETMLDGTFLCYYILQPSDGGPMLLRRLASSEEALPIPNTTQASDVSIPEDLVNSVRTSLEKIELREYNPLQHERGFHAKLNWLINESLQFGLSKPTKLSELGQLSGSDRSIGIFLIPEITTVLYIRRCILWYRQTSPVTGWTIKLITGSISSHSIPNIVERNSLNEQQQRPLTQMSDGQMHAIQNTENNCTIADEWEKLLIVDHLDSCYSAPSSSKPKIKSSNPGSQDKFSDEKTSRILERLEAPKQQFFRVNFPSNTKNFNELIKKSLIPLQSSLSQPLKPNFQKLKRKQR</sequence>